<evidence type="ECO:0000256" key="1">
    <source>
        <dbReference type="SAM" id="MobiDB-lite"/>
    </source>
</evidence>
<dbReference type="OrthoDB" id="2280028at2759"/>
<accession>A0A077WMG2</accession>
<gene>
    <name evidence="2" type="ORF">LRAMOSA01826</name>
</gene>
<reference evidence="2" key="1">
    <citation type="journal article" date="2014" name="Genome Announc.">
        <title>De novo whole-genome sequence and genome annotation of Lichtheimia ramosa.</title>
        <authorList>
            <person name="Linde J."/>
            <person name="Schwartze V."/>
            <person name="Binder U."/>
            <person name="Lass-Florl C."/>
            <person name="Voigt K."/>
            <person name="Horn F."/>
        </authorList>
    </citation>
    <scope>NUCLEOTIDE SEQUENCE</scope>
    <source>
        <strain evidence="2">JMRC FSU:6197</strain>
    </source>
</reference>
<feature type="compositionally biased region" description="Low complexity" evidence="1">
    <location>
        <begin position="45"/>
        <end position="57"/>
    </location>
</feature>
<proteinExistence type="predicted"/>
<organism evidence="2">
    <name type="scientific">Lichtheimia ramosa</name>
    <dbReference type="NCBI Taxonomy" id="688394"/>
    <lineage>
        <taxon>Eukaryota</taxon>
        <taxon>Fungi</taxon>
        <taxon>Fungi incertae sedis</taxon>
        <taxon>Mucoromycota</taxon>
        <taxon>Mucoromycotina</taxon>
        <taxon>Mucoromycetes</taxon>
        <taxon>Mucorales</taxon>
        <taxon>Lichtheimiaceae</taxon>
        <taxon>Lichtheimia</taxon>
    </lineage>
</organism>
<feature type="compositionally biased region" description="Low complexity" evidence="1">
    <location>
        <begin position="1"/>
        <end position="27"/>
    </location>
</feature>
<dbReference type="AlphaFoldDB" id="A0A077WMG2"/>
<sequence length="123" mass="13395">MLASSSAVMLASTTTNHQQQQSSSSSSRPSFPSLVRTLLLMVSPSSTSNTSTTNNNNDPNHSELDGELEDIKNNSLFLEAYFSFPALEEDTCETTSVKHCATDRIHQQHNSTPLLVGSNQVFC</sequence>
<feature type="region of interest" description="Disordered" evidence="1">
    <location>
        <begin position="1"/>
        <end position="66"/>
    </location>
</feature>
<dbReference type="EMBL" id="LK023324">
    <property type="protein sequence ID" value="CDS07877.1"/>
    <property type="molecule type" value="Genomic_DNA"/>
</dbReference>
<evidence type="ECO:0000313" key="2">
    <source>
        <dbReference type="EMBL" id="CDS07877.1"/>
    </source>
</evidence>
<name>A0A077WMG2_9FUNG</name>
<protein>
    <submittedName>
        <fullName evidence="2">Uncharacterized protein</fullName>
    </submittedName>
</protein>